<keyword evidence="4 9" id="KW-0812">Transmembrane</keyword>
<feature type="region of interest" description="Disordered" evidence="8">
    <location>
        <begin position="841"/>
        <end position="880"/>
    </location>
</feature>
<dbReference type="AlphaFoldDB" id="A0A286HQ45"/>
<feature type="compositionally biased region" description="Basic residues" evidence="8">
    <location>
        <begin position="851"/>
        <end position="861"/>
    </location>
</feature>
<keyword evidence="3" id="KW-1003">Cell membrane</keyword>
<feature type="region of interest" description="Disordered" evidence="8">
    <location>
        <begin position="23"/>
        <end position="64"/>
    </location>
</feature>
<feature type="transmembrane region" description="Helical" evidence="9">
    <location>
        <begin position="360"/>
        <end position="379"/>
    </location>
</feature>
<dbReference type="SUPFAM" id="SSF82861">
    <property type="entry name" value="Mechanosensitive channel protein MscS (YggB), transmembrane region"/>
    <property type="match status" value="1"/>
</dbReference>
<dbReference type="InterPro" id="IPR052702">
    <property type="entry name" value="MscS-like_channel"/>
</dbReference>
<evidence type="ECO:0000256" key="2">
    <source>
        <dbReference type="ARBA" id="ARBA00008017"/>
    </source>
</evidence>
<dbReference type="Proteomes" id="UP000219465">
    <property type="component" value="Unassembled WGS sequence"/>
</dbReference>
<evidence type="ECO:0000259" key="13">
    <source>
        <dbReference type="Pfam" id="PF21082"/>
    </source>
</evidence>
<dbReference type="Gene3D" id="2.30.30.60">
    <property type="match status" value="1"/>
</dbReference>
<protein>
    <submittedName>
        <fullName evidence="14">Small-conductance mechanosensitive channel</fullName>
    </submittedName>
</protein>
<feature type="transmembrane region" description="Helical" evidence="9">
    <location>
        <begin position="636"/>
        <end position="664"/>
    </location>
</feature>
<dbReference type="SUPFAM" id="SSF50182">
    <property type="entry name" value="Sm-like ribonucleoproteins"/>
    <property type="match status" value="1"/>
</dbReference>
<evidence type="ECO:0000313" key="14">
    <source>
        <dbReference type="EMBL" id="SOE09950.1"/>
    </source>
</evidence>
<feature type="domain" description="DUF3772" evidence="12">
    <location>
        <begin position="171"/>
        <end position="223"/>
    </location>
</feature>
<feature type="compositionally biased region" description="Polar residues" evidence="8">
    <location>
        <begin position="33"/>
        <end position="46"/>
    </location>
</feature>
<evidence type="ECO:0000256" key="6">
    <source>
        <dbReference type="ARBA" id="ARBA00023136"/>
    </source>
</evidence>
<dbReference type="SUPFAM" id="SSF82689">
    <property type="entry name" value="Mechanosensitive channel protein MscS (YggB), C-terminal domain"/>
    <property type="match status" value="1"/>
</dbReference>
<dbReference type="Pfam" id="PF12607">
    <property type="entry name" value="DUF3772"/>
    <property type="match status" value="1"/>
</dbReference>
<gene>
    <name evidence="14" type="ORF">SAMN05877838_0743</name>
</gene>
<dbReference type="PANTHER" id="PTHR30347:SF1">
    <property type="entry name" value="MECHANOSENSITIVE CHANNEL MSCK"/>
    <property type="match status" value="1"/>
</dbReference>
<sequence length="880" mass="93903">MRFDWLKAAVVAALVLVSPVESGKGQTIAPESVPQTESPPTTSDTQSVPEAPAPAAPAASAAEPVVSPAIVAAEEELSKAESRIEQLSTEVEDNSGNDTSLVDLKLDAEALARSMLDIGVSLRPRLTEIKARIDQLGPVPAEGEPEEPELVSAERSRLAAERAKINAMTGRAEAVSVSASQLGDRITEARRELFTKTLFKKTEIGPAMLSQAISTVGDEAGDMVRTFGSWVNFVLAFKSQALLGWLFFSLLAALVFMSGAYRLFGGLIERDPEAEDPPYTSRLSVAFWSTVIPTAAMTVLAVTVFVLAQSFSILRADVEPVIISALMTLVAIFFVAKLARAILAPRMAAWRLVNVSNGGARMLYLLVLAMVIVNGLDFVGDQVSQSLGSPVVVTVFKGIIAVVLIALILIGMAMGKPMVAASGDPADPGEPWPRFISVTLVAAGLGLLATVALGYVGFARFAATQIVVTGAVLTTMYIGYLSGRAISEPGAFAHTAIGRRIEGRFELGNDALDRSGLGAGLLIILAVLLFGVPLILLSWGFQIQDIEIWFYRFLTEIRIGGITISIVGIFFGILLFLVGLVVTRWFQRWLDGSVMSRGRMDAGVRNSIKTGVGYLGVAIAGLIGISAAGIDLSSLALVAGALSLGIGFGLQNIVSNFVSGLILLAERPFKVGDWVVTGSTEGFVKKISVRATEIETFSRQSIIVPNSELINSPVGNWNHRNSLGRVDVPVGVSYDADPRKVIEILGEITRGHELVLNYPEPSVHFVGFGDSSLDFEVKAHIADVLNGLSVRTDLRLQIFERLKEEGIEIPFPQRDLNIKFGDDDDMVAAIREKITGSKASLLKDAEVKTPAPRKRTRRAKPGKAVQDSMDDGGGAGDGDK</sequence>
<keyword evidence="6 9" id="KW-0472">Membrane</keyword>
<evidence type="ECO:0000256" key="1">
    <source>
        <dbReference type="ARBA" id="ARBA00004651"/>
    </source>
</evidence>
<dbReference type="InterPro" id="IPR023408">
    <property type="entry name" value="MscS_beta-dom_sf"/>
</dbReference>
<evidence type="ECO:0000256" key="8">
    <source>
        <dbReference type="SAM" id="MobiDB-lite"/>
    </source>
</evidence>
<dbReference type="InterPro" id="IPR022249">
    <property type="entry name" value="DUF3772"/>
</dbReference>
<feature type="transmembrane region" description="Helical" evidence="9">
    <location>
        <begin position="391"/>
        <end position="414"/>
    </location>
</feature>
<feature type="domain" description="Mechanosensitive ion channel MscS C-terminal" evidence="13">
    <location>
        <begin position="726"/>
        <end position="809"/>
    </location>
</feature>
<feature type="transmembrane region" description="Helical" evidence="9">
    <location>
        <begin position="607"/>
        <end position="630"/>
    </location>
</feature>
<evidence type="ECO:0000256" key="7">
    <source>
        <dbReference type="SAM" id="Coils"/>
    </source>
</evidence>
<feature type="transmembrane region" description="Helical" evidence="9">
    <location>
        <begin position="242"/>
        <end position="264"/>
    </location>
</feature>
<dbReference type="Gene3D" id="1.10.287.1260">
    <property type="match status" value="1"/>
</dbReference>
<keyword evidence="5 9" id="KW-1133">Transmembrane helix</keyword>
<evidence type="ECO:0000256" key="4">
    <source>
        <dbReference type="ARBA" id="ARBA00022692"/>
    </source>
</evidence>
<dbReference type="PANTHER" id="PTHR30347">
    <property type="entry name" value="POTASSIUM CHANNEL RELATED"/>
    <property type="match status" value="1"/>
</dbReference>
<dbReference type="OrthoDB" id="9799209at2"/>
<dbReference type="RefSeq" id="WP_097105173.1">
    <property type="nucleotide sequence ID" value="NZ_OCPC01000001.1"/>
</dbReference>
<feature type="domain" description="Mechanosensitive ion channel MscS" evidence="11">
    <location>
        <begin position="652"/>
        <end position="719"/>
    </location>
</feature>
<feature type="coiled-coil region" evidence="7">
    <location>
        <begin position="70"/>
        <end position="97"/>
    </location>
</feature>
<feature type="transmembrane region" description="Helical" evidence="9">
    <location>
        <begin position="285"/>
        <end position="308"/>
    </location>
</feature>
<feature type="compositionally biased region" description="Gly residues" evidence="8">
    <location>
        <begin position="871"/>
        <end position="880"/>
    </location>
</feature>
<feature type="transmembrane region" description="Helical" evidence="9">
    <location>
        <begin position="435"/>
        <end position="456"/>
    </location>
</feature>
<feature type="signal peptide" evidence="10">
    <location>
        <begin position="1"/>
        <end position="23"/>
    </location>
</feature>
<evidence type="ECO:0000313" key="15">
    <source>
        <dbReference type="Proteomes" id="UP000219465"/>
    </source>
</evidence>
<evidence type="ECO:0000256" key="5">
    <source>
        <dbReference type="ARBA" id="ARBA00022989"/>
    </source>
</evidence>
<accession>A0A286HQ45</accession>
<organism evidence="14 15">
    <name type="scientific">Hoeflea halophila</name>
    <dbReference type="NCBI Taxonomy" id="714899"/>
    <lineage>
        <taxon>Bacteria</taxon>
        <taxon>Pseudomonadati</taxon>
        <taxon>Pseudomonadota</taxon>
        <taxon>Alphaproteobacteria</taxon>
        <taxon>Hyphomicrobiales</taxon>
        <taxon>Rhizobiaceae</taxon>
        <taxon>Hoeflea</taxon>
    </lineage>
</organism>
<evidence type="ECO:0000259" key="11">
    <source>
        <dbReference type="Pfam" id="PF00924"/>
    </source>
</evidence>
<dbReference type="InterPro" id="IPR006685">
    <property type="entry name" value="MscS_channel_2nd"/>
</dbReference>
<dbReference type="Pfam" id="PF21082">
    <property type="entry name" value="MS_channel_3rd"/>
    <property type="match status" value="1"/>
</dbReference>
<keyword evidence="10" id="KW-0732">Signal</keyword>
<dbReference type="GO" id="GO:0005886">
    <property type="term" value="C:plasma membrane"/>
    <property type="evidence" value="ECO:0007669"/>
    <property type="project" value="UniProtKB-SubCell"/>
</dbReference>
<dbReference type="InterPro" id="IPR049278">
    <property type="entry name" value="MS_channel_C"/>
</dbReference>
<evidence type="ECO:0000259" key="12">
    <source>
        <dbReference type="Pfam" id="PF12607"/>
    </source>
</evidence>
<feature type="transmembrane region" description="Helical" evidence="9">
    <location>
        <begin position="320"/>
        <end position="339"/>
    </location>
</feature>
<name>A0A286HQ45_9HYPH</name>
<comment type="subcellular location">
    <subcellularLocation>
        <location evidence="1">Cell membrane</location>
        <topology evidence="1">Multi-pass membrane protein</topology>
    </subcellularLocation>
</comment>
<evidence type="ECO:0000256" key="3">
    <source>
        <dbReference type="ARBA" id="ARBA00022475"/>
    </source>
</evidence>
<dbReference type="GO" id="GO:0008381">
    <property type="term" value="F:mechanosensitive monoatomic ion channel activity"/>
    <property type="evidence" value="ECO:0007669"/>
    <property type="project" value="UniProtKB-ARBA"/>
</dbReference>
<reference evidence="15" key="1">
    <citation type="submission" date="2017-08" db="EMBL/GenBank/DDBJ databases">
        <authorList>
            <person name="Varghese N."/>
            <person name="Submissions S."/>
        </authorList>
    </citation>
    <scope>NUCLEOTIDE SEQUENCE [LARGE SCALE GENOMIC DNA]</scope>
    <source>
        <strain evidence="15">KCTC 23107</strain>
    </source>
</reference>
<keyword evidence="7" id="KW-0175">Coiled coil</keyword>
<feature type="transmembrane region" description="Helical" evidence="9">
    <location>
        <begin position="462"/>
        <end position="480"/>
    </location>
</feature>
<dbReference type="Gene3D" id="3.30.70.100">
    <property type="match status" value="1"/>
</dbReference>
<dbReference type="EMBL" id="OCPC01000001">
    <property type="protein sequence ID" value="SOE09950.1"/>
    <property type="molecule type" value="Genomic_DNA"/>
</dbReference>
<keyword evidence="15" id="KW-1185">Reference proteome</keyword>
<dbReference type="InterPro" id="IPR010920">
    <property type="entry name" value="LSM_dom_sf"/>
</dbReference>
<dbReference type="InterPro" id="IPR011066">
    <property type="entry name" value="MscS_channel_C_sf"/>
</dbReference>
<dbReference type="InterPro" id="IPR011014">
    <property type="entry name" value="MscS_channel_TM-2"/>
</dbReference>
<feature type="transmembrane region" description="Helical" evidence="9">
    <location>
        <begin position="559"/>
        <end position="586"/>
    </location>
</feature>
<comment type="similarity">
    <text evidence="2">Belongs to the MscS (TC 1.A.23) family.</text>
</comment>
<proteinExistence type="inferred from homology"/>
<feature type="transmembrane region" description="Helical" evidence="9">
    <location>
        <begin position="517"/>
        <end position="539"/>
    </location>
</feature>
<feature type="chain" id="PRO_5013239230" evidence="10">
    <location>
        <begin position="24"/>
        <end position="880"/>
    </location>
</feature>
<evidence type="ECO:0000256" key="10">
    <source>
        <dbReference type="SAM" id="SignalP"/>
    </source>
</evidence>
<dbReference type="Pfam" id="PF00924">
    <property type="entry name" value="MS_channel_2nd"/>
    <property type="match status" value="1"/>
</dbReference>
<evidence type="ECO:0000256" key="9">
    <source>
        <dbReference type="SAM" id="Phobius"/>
    </source>
</evidence>